<evidence type="ECO:0000256" key="1">
    <source>
        <dbReference type="ARBA" id="ARBA00023015"/>
    </source>
</evidence>
<dbReference type="InterPro" id="IPR018060">
    <property type="entry name" value="HTH_AraC"/>
</dbReference>
<dbReference type="Gene3D" id="1.10.10.60">
    <property type="entry name" value="Homeodomain-like"/>
    <property type="match status" value="1"/>
</dbReference>
<dbReference type="Pfam" id="PF12833">
    <property type="entry name" value="HTH_18"/>
    <property type="match status" value="1"/>
</dbReference>
<dbReference type="PROSITE" id="PS01124">
    <property type="entry name" value="HTH_ARAC_FAMILY_2"/>
    <property type="match status" value="1"/>
</dbReference>
<dbReference type="EMBL" id="QYAC01000003">
    <property type="protein sequence ID" value="MBL3679218.1"/>
    <property type="molecule type" value="Genomic_DNA"/>
</dbReference>
<evidence type="ECO:0000256" key="3">
    <source>
        <dbReference type="ARBA" id="ARBA00023163"/>
    </source>
</evidence>
<feature type="compositionally biased region" description="Basic residues" evidence="4">
    <location>
        <begin position="13"/>
        <end position="34"/>
    </location>
</feature>
<feature type="region of interest" description="Disordered" evidence="4">
    <location>
        <begin position="1"/>
        <end position="34"/>
    </location>
</feature>
<sequence>MRSFVRSDGCPARSRRTCARGRPRGRGTRNRAARHRVVPRMLAPESASVAQLLESVDLSVTHTRRVTLAPRERWTAPAGATSLVYLDAGELLGVPIAACSTAPGRCAVATAGAPDRGPAGPGSGLGSPLGAGSALLALGRSSHRFTAAVATTLIVVTLELTETAQRLHALLPDPLTMVGFSAHDPAVAALASTMGHPESETTVGADSAGAASPLRPGDAVICQLMARTLLLAVLRAWYAAGCAPAGWSARVADPHLDRVLRAIHENPGHDWSLDGLATLGTMSRSMFARRFREVLGASPGQYLARLRMEDAKRRLATGASVTQTSRELGYASDEGFSRAFRRHTGVSPSRWRSREEPSGARLPV</sequence>
<dbReference type="SUPFAM" id="SSF46689">
    <property type="entry name" value="Homeodomain-like"/>
    <property type="match status" value="2"/>
</dbReference>
<accession>A0ABS1SIW3</accession>
<dbReference type="InterPro" id="IPR009057">
    <property type="entry name" value="Homeodomain-like_sf"/>
</dbReference>
<evidence type="ECO:0000313" key="7">
    <source>
        <dbReference type="Proteomes" id="UP001645859"/>
    </source>
</evidence>
<evidence type="ECO:0000256" key="4">
    <source>
        <dbReference type="SAM" id="MobiDB-lite"/>
    </source>
</evidence>
<evidence type="ECO:0000256" key="2">
    <source>
        <dbReference type="ARBA" id="ARBA00023125"/>
    </source>
</evidence>
<dbReference type="PANTHER" id="PTHR46796">
    <property type="entry name" value="HTH-TYPE TRANSCRIPTIONAL ACTIVATOR RHAS-RELATED"/>
    <property type="match status" value="1"/>
</dbReference>
<keyword evidence="3" id="KW-0804">Transcription</keyword>
<name>A0ABS1SIW3_9MICO</name>
<evidence type="ECO:0000259" key="5">
    <source>
        <dbReference type="PROSITE" id="PS01124"/>
    </source>
</evidence>
<protein>
    <submittedName>
        <fullName evidence="6">AraC family transcriptional regulator</fullName>
    </submittedName>
</protein>
<dbReference type="SMART" id="SM00342">
    <property type="entry name" value="HTH_ARAC"/>
    <property type="match status" value="1"/>
</dbReference>
<dbReference type="Proteomes" id="UP001645859">
    <property type="component" value="Unassembled WGS sequence"/>
</dbReference>
<reference evidence="6 7" key="1">
    <citation type="submission" date="2018-09" db="EMBL/GenBank/DDBJ databases">
        <title>Comparative genomics of Leucobacter spp.</title>
        <authorList>
            <person name="Reis A.C."/>
            <person name="Kolvenbach B.A."/>
            <person name="Corvini P.F.X."/>
            <person name="Nunes O.C."/>
        </authorList>
    </citation>
    <scope>NUCLEOTIDE SEQUENCE [LARGE SCALE GENOMIC DNA]</scope>
    <source>
        <strain evidence="6 7">TAN 31504</strain>
    </source>
</reference>
<keyword evidence="1" id="KW-0805">Transcription regulation</keyword>
<dbReference type="PANTHER" id="PTHR46796:SF7">
    <property type="entry name" value="ARAC FAMILY TRANSCRIPTIONAL REGULATOR"/>
    <property type="match status" value="1"/>
</dbReference>
<dbReference type="PRINTS" id="PR00032">
    <property type="entry name" value="HTHARAC"/>
</dbReference>
<proteinExistence type="predicted"/>
<dbReference type="PROSITE" id="PS00041">
    <property type="entry name" value="HTH_ARAC_FAMILY_1"/>
    <property type="match status" value="1"/>
</dbReference>
<organism evidence="6 7">
    <name type="scientific">Leucobacter chromiireducens subsp. solipictus</name>
    <dbReference type="NCBI Taxonomy" id="398235"/>
    <lineage>
        <taxon>Bacteria</taxon>
        <taxon>Bacillati</taxon>
        <taxon>Actinomycetota</taxon>
        <taxon>Actinomycetes</taxon>
        <taxon>Micrococcales</taxon>
        <taxon>Microbacteriaceae</taxon>
        <taxon>Leucobacter</taxon>
    </lineage>
</organism>
<dbReference type="InterPro" id="IPR018062">
    <property type="entry name" value="HTH_AraC-typ_CS"/>
</dbReference>
<keyword evidence="7" id="KW-1185">Reference proteome</keyword>
<dbReference type="InterPro" id="IPR020449">
    <property type="entry name" value="Tscrpt_reg_AraC-type_HTH"/>
</dbReference>
<feature type="domain" description="HTH araC/xylS-type" evidence="5">
    <location>
        <begin position="257"/>
        <end position="354"/>
    </location>
</feature>
<dbReference type="InterPro" id="IPR050204">
    <property type="entry name" value="AraC_XylS_family_regulators"/>
</dbReference>
<evidence type="ECO:0000313" key="6">
    <source>
        <dbReference type="EMBL" id="MBL3679218.1"/>
    </source>
</evidence>
<comment type="caution">
    <text evidence="6">The sequence shown here is derived from an EMBL/GenBank/DDBJ whole genome shotgun (WGS) entry which is preliminary data.</text>
</comment>
<keyword evidence="2" id="KW-0238">DNA-binding</keyword>
<gene>
    <name evidence="6" type="ORF">D3230_07885</name>
</gene>